<comment type="caution">
    <text evidence="2">The sequence shown here is derived from an EMBL/GenBank/DDBJ whole genome shotgun (WGS) entry which is preliminary data.</text>
</comment>
<dbReference type="InterPro" id="IPR042099">
    <property type="entry name" value="ANL_N_sf"/>
</dbReference>
<gene>
    <name evidence="2" type="ORF">HCZ30_15370</name>
</gene>
<dbReference type="PANTHER" id="PTHR43767">
    <property type="entry name" value="LONG-CHAIN-FATTY-ACID--COA LIGASE"/>
    <property type="match status" value="1"/>
</dbReference>
<dbReference type="InterPro" id="IPR045851">
    <property type="entry name" value="AMP-bd_C_sf"/>
</dbReference>
<dbReference type="GO" id="GO:0016874">
    <property type="term" value="F:ligase activity"/>
    <property type="evidence" value="ECO:0007669"/>
    <property type="project" value="UniProtKB-KW"/>
</dbReference>
<keyword evidence="3" id="KW-1185">Reference proteome</keyword>
<dbReference type="EMBL" id="JAATOP010000014">
    <property type="protein sequence ID" value="NIY73809.1"/>
    <property type="molecule type" value="Genomic_DNA"/>
</dbReference>
<reference evidence="2 3" key="1">
    <citation type="submission" date="2020-03" db="EMBL/GenBank/DDBJ databases">
        <title>Bacterial isolates of synthetic phycosphere.</title>
        <authorList>
            <person name="Fu H."/>
            <person name="Moran M.A."/>
        </authorList>
    </citation>
    <scope>NUCLEOTIDE SEQUENCE [LARGE SCALE GENOMIC DNA]</scope>
    <source>
        <strain evidence="2 3">HF1</strain>
    </source>
</reference>
<dbReference type="RefSeq" id="WP_167639196.1">
    <property type="nucleotide sequence ID" value="NZ_JAATOP010000014.1"/>
</dbReference>
<evidence type="ECO:0000313" key="3">
    <source>
        <dbReference type="Proteomes" id="UP000709466"/>
    </source>
</evidence>
<name>A0ABX0W3J0_9RHOB</name>
<evidence type="ECO:0000313" key="2">
    <source>
        <dbReference type="EMBL" id="NIY73809.1"/>
    </source>
</evidence>
<organism evidence="2 3">
    <name type="scientific">Marivivens donghaensis</name>
    <dbReference type="NCBI Taxonomy" id="1699413"/>
    <lineage>
        <taxon>Bacteria</taxon>
        <taxon>Pseudomonadati</taxon>
        <taxon>Pseudomonadota</taxon>
        <taxon>Alphaproteobacteria</taxon>
        <taxon>Rhodobacterales</taxon>
        <taxon>Paracoccaceae</taxon>
        <taxon>Marivivens group</taxon>
        <taxon>Marivivens</taxon>
    </lineage>
</organism>
<dbReference type="SUPFAM" id="SSF56801">
    <property type="entry name" value="Acetyl-CoA synthetase-like"/>
    <property type="match status" value="1"/>
</dbReference>
<dbReference type="Gene3D" id="3.30.300.30">
    <property type="match status" value="1"/>
</dbReference>
<protein>
    <submittedName>
        <fullName evidence="2">Long-chain fatty acid--CoA ligase</fullName>
    </submittedName>
</protein>
<dbReference type="Gene3D" id="3.40.50.12780">
    <property type="entry name" value="N-terminal domain of ligase-like"/>
    <property type="match status" value="1"/>
</dbReference>
<dbReference type="Proteomes" id="UP000709466">
    <property type="component" value="Unassembled WGS sequence"/>
</dbReference>
<dbReference type="PANTHER" id="PTHR43767:SF1">
    <property type="entry name" value="NONRIBOSOMAL PEPTIDE SYNTHASE PES1 (EUROFUNG)-RELATED"/>
    <property type="match status" value="1"/>
</dbReference>
<dbReference type="Pfam" id="PF00501">
    <property type="entry name" value="AMP-binding"/>
    <property type="match status" value="1"/>
</dbReference>
<feature type="domain" description="AMP-dependent synthetase/ligase" evidence="1">
    <location>
        <begin position="67"/>
        <end position="252"/>
    </location>
</feature>
<accession>A0ABX0W3J0</accession>
<dbReference type="InterPro" id="IPR000873">
    <property type="entry name" value="AMP-dep_synth/lig_dom"/>
</dbReference>
<dbReference type="InterPro" id="IPR050237">
    <property type="entry name" value="ATP-dep_AMP-bd_enzyme"/>
</dbReference>
<proteinExistence type="predicted"/>
<evidence type="ECO:0000259" key="1">
    <source>
        <dbReference type="Pfam" id="PF00501"/>
    </source>
</evidence>
<keyword evidence="2" id="KW-0436">Ligase</keyword>
<sequence length="374" mass="40439">MTLHPDARLSINGIPVPFPVASEPGSRLRVIKTPAEVMQAMADGAPFCLAESVIDEAEAPQRLHTLTSGSSGAPKRIRRTYDSWIASARVNSALFGLTSADKTVILGGLEHSLALYALFEALVLGMAVDVLTGVRPDRQADAIAKMEATHLYATPTQLRLISTRPLPSLRNVVVGGGKLDERTQVAFWKHTPSARLVPFYGAAETSFMTIGNDETAVHSVGRPYPKAEIALRNVVDGIGEVWVKSPYLFLDYAEGASATTIRDGDWMTVGELGTIIDSSIHIVGRVDRMFQVADQSVYPELIEEKLLSTKGVESVAVLPLPDPVRGNIPVALYSGTASPDDLDIRRAFRLESFPTLPSGKPDYVRLRALLQSLA</sequence>